<dbReference type="Pfam" id="PF07963">
    <property type="entry name" value="N_methyl"/>
    <property type="match status" value="1"/>
</dbReference>
<organism evidence="2 3">
    <name type="scientific">Marinobacterium mangrovicola</name>
    <dbReference type="NCBI Taxonomy" id="1476959"/>
    <lineage>
        <taxon>Bacteria</taxon>
        <taxon>Pseudomonadati</taxon>
        <taxon>Pseudomonadota</taxon>
        <taxon>Gammaproteobacteria</taxon>
        <taxon>Oceanospirillales</taxon>
        <taxon>Oceanospirillaceae</taxon>
        <taxon>Marinobacterium</taxon>
    </lineage>
</organism>
<proteinExistence type="predicted"/>
<dbReference type="RefSeq" id="WP_132293633.1">
    <property type="nucleotide sequence ID" value="NZ_SMFU01000009.1"/>
</dbReference>
<keyword evidence="1" id="KW-1133">Transmembrane helix</keyword>
<dbReference type="AlphaFoldDB" id="A0A4R1GJ16"/>
<comment type="caution">
    <text evidence="2">The sequence shown here is derived from an EMBL/GenBank/DDBJ whole genome shotgun (WGS) entry which is preliminary data.</text>
</comment>
<dbReference type="InterPro" id="IPR012902">
    <property type="entry name" value="N_methyl_site"/>
</dbReference>
<reference evidence="2 3" key="1">
    <citation type="submission" date="2019-03" db="EMBL/GenBank/DDBJ databases">
        <title>Genomic Encyclopedia of Archaeal and Bacterial Type Strains, Phase II (KMG-II): from individual species to whole genera.</title>
        <authorList>
            <person name="Goeker M."/>
        </authorList>
    </citation>
    <scope>NUCLEOTIDE SEQUENCE [LARGE SCALE GENOMIC DNA]</scope>
    <source>
        <strain evidence="2 3">DSM 27697</strain>
    </source>
</reference>
<protein>
    <submittedName>
        <fullName evidence="2">Type IV pilus assembly protein PilV</fullName>
    </submittedName>
</protein>
<evidence type="ECO:0000313" key="3">
    <source>
        <dbReference type="Proteomes" id="UP000294546"/>
    </source>
</evidence>
<dbReference type="EMBL" id="SMFU01000009">
    <property type="protein sequence ID" value="TCK05939.1"/>
    <property type="molecule type" value="Genomic_DNA"/>
</dbReference>
<accession>A0A4R1GJ16</accession>
<dbReference type="Proteomes" id="UP000294546">
    <property type="component" value="Unassembled WGS sequence"/>
</dbReference>
<feature type="transmembrane region" description="Helical" evidence="1">
    <location>
        <begin position="20"/>
        <end position="43"/>
    </location>
</feature>
<keyword evidence="1" id="KW-0812">Transmembrane</keyword>
<name>A0A4R1GJ16_9GAMM</name>
<sequence>MSRDGKVNLPKNSQSGSTLIEVLIAMFVIAVGLLGVAGMMTYTTKGNHSAYLRSQASFLAYDLADAMRAAPADAEAGEFDNSCNGTSSSCSFRQAWDNRVRSELGATASGAISWAGDSVTISLTWDDSRGELLDDAGDQAAGVNAQNNVFEFETEI</sequence>
<evidence type="ECO:0000256" key="1">
    <source>
        <dbReference type="SAM" id="Phobius"/>
    </source>
</evidence>
<dbReference type="NCBIfam" id="TIGR02532">
    <property type="entry name" value="IV_pilin_GFxxxE"/>
    <property type="match status" value="1"/>
</dbReference>
<gene>
    <name evidence="2" type="ORF">CLV83_2881</name>
</gene>
<dbReference type="NCBIfam" id="TIGR02523">
    <property type="entry name" value="type_IV_pilV"/>
    <property type="match status" value="1"/>
</dbReference>
<dbReference type="InterPro" id="IPR013362">
    <property type="entry name" value="Pilus_4_PilV"/>
</dbReference>
<keyword evidence="1" id="KW-0472">Membrane</keyword>
<evidence type="ECO:0000313" key="2">
    <source>
        <dbReference type="EMBL" id="TCK05939.1"/>
    </source>
</evidence>
<keyword evidence="3" id="KW-1185">Reference proteome</keyword>
<dbReference type="OrthoDB" id="8547299at2"/>